<name>A0AAN8P1E4_POLSC</name>
<dbReference type="PANTHER" id="PTHR10997:SF8">
    <property type="entry name" value="EXPORTIN-2"/>
    <property type="match status" value="1"/>
</dbReference>
<comment type="subcellular location">
    <subcellularLocation>
        <location evidence="3">Cytoplasm</location>
    </subcellularLocation>
    <subcellularLocation>
        <location evidence="2">Mitochondrion inner membrane</location>
        <topology evidence="2">Single-pass membrane protein</topology>
    </subcellularLocation>
    <subcellularLocation>
        <location evidence="1">Nucleus</location>
    </subcellularLocation>
</comment>
<comment type="similarity">
    <text evidence="5">Belongs to the XPO2/CSE1 family.</text>
</comment>
<dbReference type="AlphaFoldDB" id="A0AAN8P1E4"/>
<comment type="similarity">
    <text evidence="4">Belongs to the cytochrome c oxidase IV family.</text>
</comment>
<evidence type="ECO:0000256" key="6">
    <source>
        <dbReference type="ARBA" id="ARBA00018945"/>
    </source>
</evidence>
<evidence type="ECO:0000256" key="7">
    <source>
        <dbReference type="ARBA" id="ARBA00022448"/>
    </source>
</evidence>
<dbReference type="GO" id="GO:0031267">
    <property type="term" value="F:small GTPase binding"/>
    <property type="evidence" value="ECO:0007669"/>
    <property type="project" value="InterPro"/>
</dbReference>
<evidence type="ECO:0000256" key="10">
    <source>
        <dbReference type="ARBA" id="ARBA00023128"/>
    </source>
</evidence>
<dbReference type="GO" id="GO:0005743">
    <property type="term" value="C:mitochondrial inner membrane"/>
    <property type="evidence" value="ECO:0007669"/>
    <property type="project" value="UniProtKB-SubCell"/>
</dbReference>
<evidence type="ECO:0000259" key="13">
    <source>
        <dbReference type="PROSITE" id="PS50166"/>
    </source>
</evidence>
<dbReference type="PROSITE" id="PS50166">
    <property type="entry name" value="IMPORTIN_B_NT"/>
    <property type="match status" value="1"/>
</dbReference>
<dbReference type="FunFam" id="1.25.10.10:FF:000057">
    <property type="entry name" value="Exportin-2 isoform 1"/>
    <property type="match status" value="1"/>
</dbReference>
<accession>A0AAN8P1E4</accession>
<dbReference type="GO" id="GO:0006123">
    <property type="term" value="P:mitochondrial electron transport, cytochrome c to oxygen"/>
    <property type="evidence" value="ECO:0007669"/>
    <property type="project" value="InterPro"/>
</dbReference>
<dbReference type="Pfam" id="PF08506">
    <property type="entry name" value="Cse1"/>
    <property type="match status" value="1"/>
</dbReference>
<keyword evidence="9" id="KW-0653">Protein transport</keyword>
<dbReference type="Gene3D" id="1.25.10.10">
    <property type="entry name" value="Leucine-rich Repeat Variant"/>
    <property type="match status" value="1"/>
</dbReference>
<evidence type="ECO:0000256" key="2">
    <source>
        <dbReference type="ARBA" id="ARBA00004434"/>
    </source>
</evidence>
<dbReference type="InterPro" id="IPR011989">
    <property type="entry name" value="ARM-like"/>
</dbReference>
<dbReference type="Gene3D" id="1.10.442.10">
    <property type="entry name" value="Cytochrome c oxidase subunit IV"/>
    <property type="match status" value="2"/>
</dbReference>
<evidence type="ECO:0000313" key="14">
    <source>
        <dbReference type="EMBL" id="KAK6633142.1"/>
    </source>
</evidence>
<evidence type="ECO:0000313" key="15">
    <source>
        <dbReference type="Proteomes" id="UP001372834"/>
    </source>
</evidence>
<gene>
    <name evidence="14" type="ORF">RUM43_012886</name>
</gene>
<dbReference type="InterPro" id="IPR005043">
    <property type="entry name" value="XPO2_C"/>
</dbReference>
<dbReference type="InterPro" id="IPR013713">
    <property type="entry name" value="XPO2_central"/>
</dbReference>
<evidence type="ECO:0000256" key="5">
    <source>
        <dbReference type="ARBA" id="ARBA00008669"/>
    </source>
</evidence>
<dbReference type="Pfam" id="PF03378">
    <property type="entry name" value="CAS_CSE1"/>
    <property type="match status" value="1"/>
</dbReference>
<dbReference type="GO" id="GO:0006611">
    <property type="term" value="P:protein export from nucleus"/>
    <property type="evidence" value="ECO:0007669"/>
    <property type="project" value="TreeGrafter"/>
</dbReference>
<keyword evidence="7" id="KW-0813">Transport</keyword>
<dbReference type="InterPro" id="IPR036639">
    <property type="entry name" value="Cyt_c_oxidase_su4_sf"/>
</dbReference>
<evidence type="ECO:0000256" key="3">
    <source>
        <dbReference type="ARBA" id="ARBA00004496"/>
    </source>
</evidence>
<dbReference type="GO" id="GO:0006606">
    <property type="term" value="P:protein import into nucleus"/>
    <property type="evidence" value="ECO:0007669"/>
    <property type="project" value="TreeGrafter"/>
</dbReference>
<comment type="caution">
    <text evidence="14">The sequence shown here is derived from an EMBL/GenBank/DDBJ whole genome shotgun (WGS) entry which is preliminary data.</text>
</comment>
<evidence type="ECO:0000256" key="1">
    <source>
        <dbReference type="ARBA" id="ARBA00004123"/>
    </source>
</evidence>
<evidence type="ECO:0000256" key="4">
    <source>
        <dbReference type="ARBA" id="ARBA00008135"/>
    </source>
</evidence>
<dbReference type="InterPro" id="IPR016024">
    <property type="entry name" value="ARM-type_fold"/>
</dbReference>
<dbReference type="GO" id="GO:0045277">
    <property type="term" value="C:respiratory chain complex IV"/>
    <property type="evidence" value="ECO:0007669"/>
    <property type="project" value="InterPro"/>
</dbReference>
<dbReference type="CDD" id="cd00922">
    <property type="entry name" value="Cyt_c_Oxidase_IV"/>
    <property type="match status" value="1"/>
</dbReference>
<sequence>MELTDSNISTLSEYLKHTLNPDVGVRRPAEKFLESVEVNKNYPLLLLYLVDNSEIDLTIRVAGSVAFKNYVKRNWGVEEGSTDRIHGDDRNAIKTLIVDMMLKSPELVQKQLSDAVSTIGSYDFPWKWPGLIDQMIEKFSSGDFHIINGVLQTAHSLFKKYRHQFKSQTLWEEIKFVLDKFAKPLTDLLNATMNLAGGLKEVEALKVISSSLTMICKVFYSLNFQDLPEFFEDNMETWMTHFLTLLSFDVKELHTMDDDEAGILERLKGQICDNISLYAQKYDEEFSNYMPVFFSAVKSLLISSGQQPKYDNLVSNALGFMANVADRKHYSLYQDPVILNEICNNVIIPNLEFRASDEELFEDNAEEYIRRDIEGSDVDTRRRAACDLVKALAKRFEQNMMSIFGQYVEAMLSQYSSNPAQNWKSKDAACFLVTSLASRGQTERHGVTQTSELVNLTDFANFHIFIELSQQDVNAFPVVKADAIKYIMVFRSVLPKKIVVSCLPDLVRFLLSTSPVVHTYAAAAIEKILALKASDHSNLILKEEVAPVAGDLLVNLFRVLDTPVSHENEYVMKGIMRSFVILQTAIIPYLGELLPKLTQKLSVISRNPSKPHFNHYLFETLALSIKIVCSQTPEAVSSFEQALFPTFEGILQQDVQEFIPYVFQLLSMLLELLVNKVDRMPDAYFAVIPCLLAPVLWERSGNVKPLVRLLQAAIVLSPRQIVEENLLNGILGVFQKLIASKVNSHEGFALMEHLIHFLPQEAMKPYVKQVFVLIFTRLQTSKTAKFIKSVIRFLSFYITRYSPLELIDLIDSIQAGMFGMVLERIVIPDIRKISGVTDKKIAAVGVTKILCECEPIFNGSYSKYWSPLLNSLVGLFEIPEDQLIQLEDKSANVEDNLEYSPAYSQLAHAQKPAFDPFLGMILILKSTGIVVIEIIVALKLREKFMNIAEVTDPRLFLAQNLGKLSLRAPGRVLPLIGTLGDAEKSFLTQYLAAANMLTYKVIFNSLLKLKAPLRVGSTACYSDGGFHDERMHIGKREWVGYGVISPPNYVDRVDFPMPAVRFQEIKGDLIVIYESNLPYSRSQLPTNHFPLLDYFVTCLLAEVLKEKEKGDWRKLSLEEKKKLYRASFRQTFSEVYAPTGQWKSILVTNEWPETFNDEKRQQILRRMLVSQYGFATGVAAKWDYEKDDWK</sequence>
<dbReference type="SUPFAM" id="SSF81406">
    <property type="entry name" value="Mitochondrial cytochrome c oxidase subunit IV"/>
    <property type="match status" value="1"/>
</dbReference>
<evidence type="ECO:0000256" key="11">
    <source>
        <dbReference type="ARBA" id="ARBA00023242"/>
    </source>
</evidence>
<dbReference type="Pfam" id="PF02936">
    <property type="entry name" value="COX4"/>
    <property type="match status" value="1"/>
</dbReference>
<organism evidence="14 15">
    <name type="scientific">Polyplax serrata</name>
    <name type="common">Common mouse louse</name>
    <dbReference type="NCBI Taxonomy" id="468196"/>
    <lineage>
        <taxon>Eukaryota</taxon>
        <taxon>Metazoa</taxon>
        <taxon>Ecdysozoa</taxon>
        <taxon>Arthropoda</taxon>
        <taxon>Hexapoda</taxon>
        <taxon>Insecta</taxon>
        <taxon>Pterygota</taxon>
        <taxon>Neoptera</taxon>
        <taxon>Paraneoptera</taxon>
        <taxon>Psocodea</taxon>
        <taxon>Troctomorpha</taxon>
        <taxon>Phthiraptera</taxon>
        <taxon>Anoplura</taxon>
        <taxon>Polyplacidae</taxon>
        <taxon>Polyplax</taxon>
    </lineage>
</organism>
<feature type="domain" description="Importin N-terminal" evidence="13">
    <location>
        <begin position="29"/>
        <end position="103"/>
    </location>
</feature>
<dbReference type="GO" id="GO:0005635">
    <property type="term" value="C:nuclear envelope"/>
    <property type="evidence" value="ECO:0007669"/>
    <property type="project" value="TreeGrafter"/>
</dbReference>
<keyword evidence="8" id="KW-0963">Cytoplasm</keyword>
<protein>
    <recommendedName>
        <fullName evidence="6">Exportin-2</fullName>
    </recommendedName>
    <alternativeName>
        <fullName evidence="12">Importin-alpha re-exporter</fullName>
    </alternativeName>
</protein>
<evidence type="ECO:0000256" key="12">
    <source>
        <dbReference type="ARBA" id="ARBA00030693"/>
    </source>
</evidence>
<dbReference type="PANTHER" id="PTHR10997">
    <property type="entry name" value="IMPORTIN-7, 8, 11"/>
    <property type="match status" value="1"/>
</dbReference>
<keyword evidence="11" id="KW-0539">Nucleus</keyword>
<dbReference type="GO" id="GO:0005049">
    <property type="term" value="F:nuclear export signal receptor activity"/>
    <property type="evidence" value="ECO:0007669"/>
    <property type="project" value="TreeGrafter"/>
</dbReference>
<proteinExistence type="inferred from homology"/>
<dbReference type="Proteomes" id="UP001372834">
    <property type="component" value="Unassembled WGS sequence"/>
</dbReference>
<dbReference type="EMBL" id="JAWJWE010000006">
    <property type="protein sequence ID" value="KAK6633142.1"/>
    <property type="molecule type" value="Genomic_DNA"/>
</dbReference>
<evidence type="ECO:0000256" key="9">
    <source>
        <dbReference type="ARBA" id="ARBA00022927"/>
    </source>
</evidence>
<dbReference type="SUPFAM" id="SSF48371">
    <property type="entry name" value="ARM repeat"/>
    <property type="match status" value="1"/>
</dbReference>
<dbReference type="InterPro" id="IPR004203">
    <property type="entry name" value="Cyt_c_oxidase_su4_fam"/>
</dbReference>
<dbReference type="Pfam" id="PF03810">
    <property type="entry name" value="IBN_N"/>
    <property type="match status" value="1"/>
</dbReference>
<evidence type="ECO:0000256" key="8">
    <source>
        <dbReference type="ARBA" id="ARBA00022490"/>
    </source>
</evidence>
<dbReference type="GO" id="GO:0005829">
    <property type="term" value="C:cytosol"/>
    <property type="evidence" value="ECO:0007669"/>
    <property type="project" value="TreeGrafter"/>
</dbReference>
<keyword evidence="10" id="KW-0496">Mitochondrion</keyword>
<dbReference type="SMART" id="SM00913">
    <property type="entry name" value="IBN_N"/>
    <property type="match status" value="1"/>
</dbReference>
<reference evidence="14 15" key="1">
    <citation type="submission" date="2023-10" db="EMBL/GenBank/DDBJ databases">
        <title>Genomes of two closely related lineages of the louse Polyplax serrata with different host specificities.</title>
        <authorList>
            <person name="Martinu J."/>
            <person name="Tarabai H."/>
            <person name="Stefka J."/>
            <person name="Hypsa V."/>
        </authorList>
    </citation>
    <scope>NUCLEOTIDE SEQUENCE [LARGE SCALE GENOMIC DNA]</scope>
    <source>
        <strain evidence="14">HR10_N</strain>
    </source>
</reference>
<dbReference type="InterPro" id="IPR001494">
    <property type="entry name" value="Importin-beta_N"/>
</dbReference>